<accession>A0ABP8A088</accession>
<evidence type="ECO:0000256" key="1">
    <source>
        <dbReference type="SAM" id="Phobius"/>
    </source>
</evidence>
<dbReference type="Proteomes" id="UP001501079">
    <property type="component" value="Unassembled WGS sequence"/>
</dbReference>
<reference evidence="3" key="1">
    <citation type="journal article" date="2019" name="Int. J. Syst. Evol. Microbiol.">
        <title>The Global Catalogue of Microorganisms (GCM) 10K type strain sequencing project: providing services to taxonomists for standard genome sequencing and annotation.</title>
        <authorList>
            <consortium name="The Broad Institute Genomics Platform"/>
            <consortium name="The Broad Institute Genome Sequencing Center for Infectious Disease"/>
            <person name="Wu L."/>
            <person name="Ma J."/>
        </authorList>
    </citation>
    <scope>NUCLEOTIDE SEQUENCE [LARGE SCALE GENOMIC DNA]</scope>
    <source>
        <strain evidence="3">JCM 17591</strain>
    </source>
</reference>
<organism evidence="2 3">
    <name type="scientific">Gryllotalpicola koreensis</name>
    <dbReference type="NCBI Taxonomy" id="993086"/>
    <lineage>
        <taxon>Bacteria</taxon>
        <taxon>Bacillati</taxon>
        <taxon>Actinomycetota</taxon>
        <taxon>Actinomycetes</taxon>
        <taxon>Micrococcales</taxon>
        <taxon>Microbacteriaceae</taxon>
        <taxon>Gryllotalpicola</taxon>
    </lineage>
</organism>
<comment type="caution">
    <text evidence="2">The sequence shown here is derived from an EMBL/GenBank/DDBJ whole genome shotgun (WGS) entry which is preliminary data.</text>
</comment>
<dbReference type="EMBL" id="BAABBW010000003">
    <property type="protein sequence ID" value="GAA4174578.1"/>
    <property type="molecule type" value="Genomic_DNA"/>
</dbReference>
<protein>
    <submittedName>
        <fullName evidence="2">Uncharacterized protein</fullName>
    </submittedName>
</protein>
<keyword evidence="1" id="KW-0472">Membrane</keyword>
<keyword evidence="3" id="KW-1185">Reference proteome</keyword>
<feature type="transmembrane region" description="Helical" evidence="1">
    <location>
        <begin position="12"/>
        <end position="33"/>
    </location>
</feature>
<proteinExistence type="predicted"/>
<feature type="transmembrane region" description="Helical" evidence="1">
    <location>
        <begin position="129"/>
        <end position="150"/>
    </location>
</feature>
<name>A0ABP8A088_9MICO</name>
<evidence type="ECO:0000313" key="2">
    <source>
        <dbReference type="EMBL" id="GAA4174578.1"/>
    </source>
</evidence>
<gene>
    <name evidence="2" type="ORF">GCM10022287_18710</name>
</gene>
<evidence type="ECO:0000313" key="3">
    <source>
        <dbReference type="Proteomes" id="UP001501079"/>
    </source>
</evidence>
<keyword evidence="1" id="KW-0812">Transmembrane</keyword>
<keyword evidence="1" id="KW-1133">Transmembrane helix</keyword>
<feature type="transmembrane region" description="Helical" evidence="1">
    <location>
        <begin position="64"/>
        <end position="88"/>
    </location>
</feature>
<feature type="transmembrane region" description="Helical" evidence="1">
    <location>
        <begin position="95"/>
        <end position="117"/>
    </location>
</feature>
<sequence>MRLAAPPIAVAWAAASALFTGFIVAVAVMFAVVHPSGAHPQDPVTAIDDALGVVARDSGALAPAFAAVPALIALVHLAALVLAAAVIVRPRVGAIGRLAAGLALTAIAAAAARFWGGLVRSPALPGPDVVAWVTVFLVPTVLVLALLLAAQAPHGARGARASDTSAQRKARHA</sequence>